<reference evidence="2" key="1">
    <citation type="submission" date="2022-08" db="EMBL/GenBank/DDBJ databases">
        <authorList>
            <person name="Dojs M.A."/>
            <person name="Fleischacker C.L."/>
            <person name="Jackson S.M."/>
            <person name="Feiring S.B."/>
            <person name="Webb R.J."/>
            <person name="Schaefbauer A.B."/>
            <person name="Vigness C.A."/>
            <person name="Boyle B.L."/>
            <person name="Frank J.R."/>
            <person name="Fleischacker T.C."/>
            <person name="Ackerman S.B."/>
            <person name="Balish M.F."/>
            <person name="Garlena R.A."/>
            <person name="Russell D.A."/>
            <person name="Jacobs-Sera D."/>
            <person name="Hatfull G.F."/>
        </authorList>
    </citation>
    <scope>NUCLEOTIDE SEQUENCE</scope>
</reference>
<organism evidence="2 3">
    <name type="scientific">Arthrobacter phage Shambre1</name>
    <dbReference type="NCBI Taxonomy" id="2927284"/>
    <lineage>
        <taxon>Viruses</taxon>
        <taxon>Duplodnaviria</taxon>
        <taxon>Heunggongvirae</taxon>
        <taxon>Uroviricota</taxon>
        <taxon>Caudoviricetes</taxon>
        <taxon>Bismarckvirus</taxon>
        <taxon>Bismarckvirus shambre1</taxon>
    </lineage>
</organism>
<evidence type="ECO:0000313" key="3">
    <source>
        <dbReference type="Proteomes" id="UP001063033"/>
    </source>
</evidence>
<evidence type="ECO:0000313" key="2">
    <source>
        <dbReference type="EMBL" id="UXE04794.1"/>
    </source>
</evidence>
<dbReference type="EMBL" id="OP297545">
    <property type="protein sequence ID" value="UXE04794.1"/>
    <property type="molecule type" value="Genomic_DNA"/>
</dbReference>
<proteinExistence type="predicted"/>
<dbReference type="Proteomes" id="UP001063033">
    <property type="component" value="Segment"/>
</dbReference>
<keyword evidence="3" id="KW-1185">Reference proteome</keyword>
<feature type="region of interest" description="Disordered" evidence="1">
    <location>
        <begin position="1"/>
        <end position="23"/>
    </location>
</feature>
<dbReference type="KEGG" id="vg:80020053"/>
<accession>A0A977KNL8</accession>
<dbReference type="RefSeq" id="YP_010755401.1">
    <property type="nucleotide sequence ID" value="NC_073469.1"/>
</dbReference>
<gene>
    <name evidence="2" type="primary">58</name>
    <name evidence="2" type="ORF">SEA_SHAMBRE1_58</name>
</gene>
<name>A0A977KNL8_9CAUD</name>
<dbReference type="GeneID" id="80020053"/>
<protein>
    <submittedName>
        <fullName evidence="2">Uncharacterized protein</fullName>
    </submittedName>
</protein>
<evidence type="ECO:0000256" key="1">
    <source>
        <dbReference type="SAM" id="MobiDB-lite"/>
    </source>
</evidence>
<sequence length="82" mass="8958">MSGAARRLRNPGTGYPYGPGDHCQRWRMPDGTEEFTGWIAPGDTAPADLHIAHREETIRRCLDDIAKWRAIRAALAAEAAGG</sequence>